<organism evidence="6 7">
    <name type="scientific">Uliginosibacterium paludis</name>
    <dbReference type="NCBI Taxonomy" id="1615952"/>
    <lineage>
        <taxon>Bacteria</taxon>
        <taxon>Pseudomonadati</taxon>
        <taxon>Pseudomonadota</taxon>
        <taxon>Betaproteobacteria</taxon>
        <taxon>Rhodocyclales</taxon>
        <taxon>Zoogloeaceae</taxon>
        <taxon>Uliginosibacterium</taxon>
    </lineage>
</organism>
<feature type="transmembrane region" description="Helical" evidence="5">
    <location>
        <begin position="6"/>
        <end position="24"/>
    </location>
</feature>
<feature type="transmembrane region" description="Helical" evidence="5">
    <location>
        <begin position="63"/>
        <end position="80"/>
    </location>
</feature>
<dbReference type="Pfam" id="PF04172">
    <property type="entry name" value="LrgB"/>
    <property type="match status" value="1"/>
</dbReference>
<evidence type="ECO:0000256" key="5">
    <source>
        <dbReference type="SAM" id="Phobius"/>
    </source>
</evidence>
<feature type="transmembrane region" description="Helical" evidence="5">
    <location>
        <begin position="92"/>
        <end position="115"/>
    </location>
</feature>
<evidence type="ECO:0000256" key="1">
    <source>
        <dbReference type="ARBA" id="ARBA00004141"/>
    </source>
</evidence>
<evidence type="ECO:0000256" key="2">
    <source>
        <dbReference type="ARBA" id="ARBA00022692"/>
    </source>
</evidence>
<evidence type="ECO:0000256" key="4">
    <source>
        <dbReference type="ARBA" id="ARBA00023136"/>
    </source>
</evidence>
<keyword evidence="3 5" id="KW-1133">Transmembrane helix</keyword>
<feature type="transmembrane region" description="Helical" evidence="5">
    <location>
        <begin position="36"/>
        <end position="57"/>
    </location>
</feature>
<name>A0ABV2CTU6_9RHOO</name>
<dbReference type="EMBL" id="JBEWLZ010000011">
    <property type="protein sequence ID" value="MET1491347.1"/>
    <property type="molecule type" value="Genomic_DNA"/>
</dbReference>
<evidence type="ECO:0000313" key="6">
    <source>
        <dbReference type="EMBL" id="MET1491347.1"/>
    </source>
</evidence>
<proteinExistence type="predicted"/>
<reference evidence="6 7" key="1">
    <citation type="submission" date="2024-07" db="EMBL/GenBank/DDBJ databases">
        <title>Uliginosibacterium paludis KCTC:42655.</title>
        <authorList>
            <person name="Kim M.K."/>
        </authorList>
    </citation>
    <scope>NUCLEOTIDE SEQUENCE [LARGE SCALE GENOMIC DNA]</scope>
    <source>
        <strain evidence="6 7">KCTC 42655</strain>
    </source>
</reference>
<feature type="transmembrane region" description="Helical" evidence="5">
    <location>
        <begin position="204"/>
        <end position="224"/>
    </location>
</feature>
<dbReference type="InterPro" id="IPR007300">
    <property type="entry name" value="CidB/LrgB"/>
</dbReference>
<feature type="transmembrane region" description="Helical" evidence="5">
    <location>
        <begin position="148"/>
        <end position="168"/>
    </location>
</feature>
<dbReference type="PANTHER" id="PTHR30249:SF16">
    <property type="entry name" value="INNER MEMBRANE PROTEIN"/>
    <property type="match status" value="1"/>
</dbReference>
<gene>
    <name evidence="6" type="ORF">ABVT11_16030</name>
</gene>
<accession>A0ABV2CTU6</accession>
<evidence type="ECO:0000313" key="7">
    <source>
        <dbReference type="Proteomes" id="UP001548590"/>
    </source>
</evidence>
<keyword evidence="2 5" id="KW-0812">Transmembrane</keyword>
<dbReference type="PANTHER" id="PTHR30249">
    <property type="entry name" value="PUTATIVE SEROTONIN TRANSPORTER"/>
    <property type="match status" value="1"/>
</dbReference>
<comment type="subcellular location">
    <subcellularLocation>
        <location evidence="1">Membrane</location>
        <topology evidence="1">Multi-pass membrane protein</topology>
    </subcellularLocation>
</comment>
<comment type="caution">
    <text evidence="6">The sequence shown here is derived from an EMBL/GenBank/DDBJ whole genome shotgun (WGS) entry which is preliminary data.</text>
</comment>
<dbReference type="Proteomes" id="UP001548590">
    <property type="component" value="Unassembled WGS sequence"/>
</dbReference>
<sequence length="228" mass="24275">MIHLPQGLFWLALTIVLYVASRSLHKRVPHTLLSPLIAVPVLLIVILLAAHVSYASYNAQSHWLSAMLGPATVAFAVPIHEYRAVIRRHFMPLIAGVVVGMTVAVVSTVVLSRLFGLPESLERSLSVRSISTPFAIAAAPQMGGQAELAAVFVVITGLAGMVLGEWLLSWLPVRSALARGALFGAGAHAVGTATAHRRDTEEGVISSLTMIIAGILMVLLAPWLSAWL</sequence>
<evidence type="ECO:0000256" key="3">
    <source>
        <dbReference type="ARBA" id="ARBA00022989"/>
    </source>
</evidence>
<protein>
    <submittedName>
        <fullName evidence="6">LrgB family protein</fullName>
    </submittedName>
</protein>
<dbReference type="RefSeq" id="WP_345929334.1">
    <property type="nucleotide sequence ID" value="NZ_JBDIVF010000009.1"/>
</dbReference>
<keyword evidence="4 5" id="KW-0472">Membrane</keyword>
<keyword evidence="7" id="KW-1185">Reference proteome</keyword>